<gene>
    <name evidence="3" type="ORF">A2942_03910</name>
</gene>
<dbReference type="InterPro" id="IPR000056">
    <property type="entry name" value="Ribul_P_3_epim-like"/>
</dbReference>
<dbReference type="Pfam" id="PF00834">
    <property type="entry name" value="Ribul_P_3_epim"/>
    <property type="match status" value="1"/>
</dbReference>
<evidence type="ECO:0000313" key="4">
    <source>
        <dbReference type="Proteomes" id="UP000178534"/>
    </source>
</evidence>
<comment type="caution">
    <text evidence="3">The sequence shown here is derived from an EMBL/GenBank/DDBJ whole genome shotgun (WGS) entry which is preliminary data.</text>
</comment>
<dbReference type="STRING" id="1798665.A2942_03910"/>
<dbReference type="GO" id="GO:0016857">
    <property type="term" value="F:racemase and epimerase activity, acting on carbohydrates and derivatives"/>
    <property type="evidence" value="ECO:0007669"/>
    <property type="project" value="InterPro"/>
</dbReference>
<dbReference type="AlphaFoldDB" id="A0A1G2DFM0"/>
<evidence type="ECO:0000256" key="1">
    <source>
        <dbReference type="ARBA" id="ARBA00022723"/>
    </source>
</evidence>
<evidence type="ECO:0000256" key="2">
    <source>
        <dbReference type="ARBA" id="ARBA00023235"/>
    </source>
</evidence>
<dbReference type="SUPFAM" id="SSF51366">
    <property type="entry name" value="Ribulose-phoshate binding barrel"/>
    <property type="match status" value="1"/>
</dbReference>
<evidence type="ECO:0008006" key="5">
    <source>
        <dbReference type="Google" id="ProtNLM"/>
    </source>
</evidence>
<dbReference type="EMBL" id="MHLP01000026">
    <property type="protein sequence ID" value="OGZ12232.1"/>
    <property type="molecule type" value="Genomic_DNA"/>
</dbReference>
<name>A0A1G2DFM0_9BACT</name>
<proteinExistence type="predicted"/>
<dbReference type="GO" id="GO:0005975">
    <property type="term" value="P:carbohydrate metabolic process"/>
    <property type="evidence" value="ECO:0007669"/>
    <property type="project" value="InterPro"/>
</dbReference>
<dbReference type="Proteomes" id="UP000178534">
    <property type="component" value="Unassembled WGS sequence"/>
</dbReference>
<protein>
    <recommendedName>
        <fullName evidence="5">Ribulose-phosphate 3-epimerase</fullName>
    </recommendedName>
</protein>
<dbReference type="Gene3D" id="3.20.20.70">
    <property type="entry name" value="Aldolase class I"/>
    <property type="match status" value="1"/>
</dbReference>
<dbReference type="GO" id="GO:0046872">
    <property type="term" value="F:metal ion binding"/>
    <property type="evidence" value="ECO:0007669"/>
    <property type="project" value="UniProtKB-KW"/>
</dbReference>
<keyword evidence="1" id="KW-0479">Metal-binding</keyword>
<dbReference type="InterPro" id="IPR013785">
    <property type="entry name" value="Aldolase_TIM"/>
</dbReference>
<organism evidence="3 4">
    <name type="scientific">Candidatus Lloydbacteria bacterium RIFCSPLOWO2_01_FULL_50_20</name>
    <dbReference type="NCBI Taxonomy" id="1798665"/>
    <lineage>
        <taxon>Bacteria</taxon>
        <taxon>Candidatus Lloydiibacteriota</taxon>
    </lineage>
</organism>
<reference evidence="3 4" key="1">
    <citation type="journal article" date="2016" name="Nat. Commun.">
        <title>Thousands of microbial genomes shed light on interconnected biogeochemical processes in an aquifer system.</title>
        <authorList>
            <person name="Anantharaman K."/>
            <person name="Brown C.T."/>
            <person name="Hug L.A."/>
            <person name="Sharon I."/>
            <person name="Castelle C.J."/>
            <person name="Probst A.J."/>
            <person name="Thomas B.C."/>
            <person name="Singh A."/>
            <person name="Wilkins M.J."/>
            <person name="Karaoz U."/>
            <person name="Brodie E.L."/>
            <person name="Williams K.H."/>
            <person name="Hubbard S.S."/>
            <person name="Banfield J.F."/>
        </authorList>
    </citation>
    <scope>NUCLEOTIDE SEQUENCE [LARGE SCALE GENOMIC DNA]</scope>
</reference>
<keyword evidence="2" id="KW-0413">Isomerase</keyword>
<sequence>MIEIIPAIMPDSYDDLVQKAGRVRGHVPLAQIDIMDGVFVRSKSWPYTTGGVKKDAHFFALSAQDEGMPFWEVLDYEIDLMIAEPEKHIDEWLPLGASRLIFHIEAIKDPALFWGNAIFQEGARDVGGDKVVEVGLAINPDTPLETLLPHIPKVEFVQCMGIAKIGYQGEPFDERVPERVNQLRMKYPNLKISIDGGVNFETAKLLKQAGATRLVAGSAIFGTEDPKAAIEELRRV</sequence>
<evidence type="ECO:0000313" key="3">
    <source>
        <dbReference type="EMBL" id="OGZ12232.1"/>
    </source>
</evidence>
<dbReference type="InterPro" id="IPR011060">
    <property type="entry name" value="RibuloseP-bd_barrel"/>
</dbReference>
<accession>A0A1G2DFM0</accession>
<dbReference type="PANTHER" id="PTHR11749">
    <property type="entry name" value="RIBULOSE-5-PHOSPHATE-3-EPIMERASE"/>
    <property type="match status" value="1"/>
</dbReference>